<dbReference type="InterPro" id="IPR011050">
    <property type="entry name" value="Pectin_lyase_fold/virulence"/>
</dbReference>
<protein>
    <submittedName>
        <fullName evidence="3">Right-handed parallel beta-helix repeat-containing protein</fullName>
    </submittedName>
</protein>
<dbReference type="SMART" id="SM00710">
    <property type="entry name" value="PbH1"/>
    <property type="match status" value="5"/>
</dbReference>
<proteinExistence type="predicted"/>
<keyword evidence="1" id="KW-0812">Transmembrane</keyword>
<keyword evidence="1" id="KW-1133">Transmembrane helix</keyword>
<dbReference type="AlphaFoldDB" id="A0A3S0BNK9"/>
<feature type="transmembrane region" description="Helical" evidence="1">
    <location>
        <begin position="32"/>
        <end position="50"/>
    </location>
</feature>
<comment type="caution">
    <text evidence="3">The sequence shown here is derived from an EMBL/GenBank/DDBJ whole genome shotgun (WGS) entry which is preliminary data.</text>
</comment>
<evidence type="ECO:0000313" key="3">
    <source>
        <dbReference type="EMBL" id="RTE10533.1"/>
    </source>
</evidence>
<sequence length="651" mass="69659">MRNQQTNPKDEVAEVSDKDLAGSGVKINRRKLLASLGAAGVTFVAGGLLSSRFQGVAEANSVTENVYGSLGDKLKLPDLRNLDFCLTVSMNELRTTADLLPDAAYLVTDAGKEGWFLLDTTDTTSADNSGTVVVTAKGRRFKRIYGETVVLTWFGAVGDGVTAETQALQNALNAAAGKRLYIPKQRGRYYLSGQLSVPSNIVIEFEPGTVIQAIDTLNKKSPYERLIRIKNVKQVRIIGNGATLQMNKAAYSSGEQAHIFDISGSENVVIEGIHANDSGGDGFYIGNYESTQPFCKDIVLRQCTANNNRRQGLSVISVDGLLVEGCRFTNTTGTAPKSGVDLEPNNNSGQDVLKKIRFVDCTAEGNVGRGFLVTLHRMTAANERVDITFERCRTKGNSFGSSVNYGGEGTQAVKGEVTFLDCMAENEQYAGFSVLSSSPESVKVSFVRCRAVNCNTVNAPEDPYGFGSSFIVTTVPQFPRTAIGNVEFVECASIDERSAPLIVRGYSVKKNSAEAIRNIRFVNCTAKGGMQRLLYVDPAADQVFANLSPQPELALASAAAIDPGANGHLITNTGASGASVYALPTSRKGQQFTVTVETPYSVKLTPQPGSSIRTPAGLKAELVSANPGDLVTLKGRSDGNWDIVGVVGEWF</sequence>
<accession>A0A3S0BNK9</accession>
<dbReference type="InterPro" id="IPR006626">
    <property type="entry name" value="PbH1"/>
</dbReference>
<dbReference type="InterPro" id="IPR012334">
    <property type="entry name" value="Pectin_lyas_fold"/>
</dbReference>
<keyword evidence="1" id="KW-0472">Membrane</keyword>
<organism evidence="3 4">
    <name type="scientific">Paenibacillus whitsoniae</name>
    <dbReference type="NCBI Taxonomy" id="2496558"/>
    <lineage>
        <taxon>Bacteria</taxon>
        <taxon>Bacillati</taxon>
        <taxon>Bacillota</taxon>
        <taxon>Bacilli</taxon>
        <taxon>Bacillales</taxon>
        <taxon>Paenibacillaceae</taxon>
        <taxon>Paenibacillus</taxon>
    </lineage>
</organism>
<evidence type="ECO:0000256" key="1">
    <source>
        <dbReference type="SAM" id="Phobius"/>
    </source>
</evidence>
<dbReference type="PROSITE" id="PS51318">
    <property type="entry name" value="TAT"/>
    <property type="match status" value="1"/>
</dbReference>
<gene>
    <name evidence="3" type="ORF">EJQ19_06685</name>
</gene>
<evidence type="ECO:0000313" key="4">
    <source>
        <dbReference type="Proteomes" id="UP000276128"/>
    </source>
</evidence>
<dbReference type="Proteomes" id="UP000276128">
    <property type="component" value="Unassembled WGS sequence"/>
</dbReference>
<dbReference type="InterPro" id="IPR039448">
    <property type="entry name" value="Beta_helix"/>
</dbReference>
<evidence type="ECO:0000259" key="2">
    <source>
        <dbReference type="Pfam" id="PF13229"/>
    </source>
</evidence>
<dbReference type="Pfam" id="PF13229">
    <property type="entry name" value="Beta_helix"/>
    <property type="match status" value="1"/>
</dbReference>
<dbReference type="Gene3D" id="2.160.20.10">
    <property type="entry name" value="Single-stranded right-handed beta-helix, Pectin lyase-like"/>
    <property type="match status" value="1"/>
</dbReference>
<dbReference type="SUPFAM" id="SSF51126">
    <property type="entry name" value="Pectin lyase-like"/>
    <property type="match status" value="1"/>
</dbReference>
<dbReference type="InterPro" id="IPR006311">
    <property type="entry name" value="TAT_signal"/>
</dbReference>
<dbReference type="RefSeq" id="WP_126140427.1">
    <property type="nucleotide sequence ID" value="NZ_RXHU01000017.1"/>
</dbReference>
<name>A0A3S0BNK9_9BACL</name>
<reference evidence="3 4" key="1">
    <citation type="submission" date="2018-12" db="EMBL/GenBank/DDBJ databases">
        <title>Bacillus ochoae sp. nov., Paenibacillus whitsoniae sp. nov., Paenibacillus spiritus sp. nov. Isolated from the Mars Exploration Rover during spacecraft assembly.</title>
        <authorList>
            <person name="Seuylemezian A."/>
            <person name="Vaishampayan P."/>
        </authorList>
    </citation>
    <scope>NUCLEOTIDE SEQUENCE [LARGE SCALE GENOMIC DNA]</scope>
    <source>
        <strain evidence="3 4">MER 54</strain>
    </source>
</reference>
<dbReference type="OrthoDB" id="2488735at2"/>
<keyword evidence="4" id="KW-1185">Reference proteome</keyword>
<dbReference type="EMBL" id="RXHU01000017">
    <property type="protein sequence ID" value="RTE10533.1"/>
    <property type="molecule type" value="Genomic_DNA"/>
</dbReference>
<feature type="domain" description="Right handed beta helix" evidence="2">
    <location>
        <begin position="243"/>
        <end position="407"/>
    </location>
</feature>